<evidence type="ECO:0000313" key="2">
    <source>
        <dbReference type="Proteomes" id="UP001461498"/>
    </source>
</evidence>
<dbReference type="AlphaFoldDB" id="A0AAW1CMF0"/>
<evidence type="ECO:0000313" key="1">
    <source>
        <dbReference type="EMBL" id="KAK9498670.1"/>
    </source>
</evidence>
<accession>A0AAW1CMF0</accession>
<comment type="caution">
    <text evidence="1">The sequence shown here is derived from an EMBL/GenBank/DDBJ whole genome shotgun (WGS) entry which is preliminary data.</text>
</comment>
<proteinExistence type="predicted"/>
<sequence>MNEFCASFQPTKEDILNSQGYVEEMSSGCNGVCSYCQNCPANCYNRILRACKEYLNMSSTKILSSLKISCHKFVNKSSP</sequence>
<name>A0AAW1CMF0_9HEMI</name>
<reference evidence="1 2" key="1">
    <citation type="submission" date="2022-12" db="EMBL/GenBank/DDBJ databases">
        <title>Chromosome-level genome assembly of true bugs.</title>
        <authorList>
            <person name="Ma L."/>
            <person name="Li H."/>
        </authorList>
    </citation>
    <scope>NUCLEOTIDE SEQUENCE [LARGE SCALE GENOMIC DNA]</scope>
    <source>
        <strain evidence="1">Lab_2022b</strain>
    </source>
</reference>
<protein>
    <submittedName>
        <fullName evidence="1">Uncharacterized protein</fullName>
    </submittedName>
</protein>
<keyword evidence="2" id="KW-1185">Reference proteome</keyword>
<organism evidence="1 2">
    <name type="scientific">Rhynocoris fuscipes</name>
    <dbReference type="NCBI Taxonomy" id="488301"/>
    <lineage>
        <taxon>Eukaryota</taxon>
        <taxon>Metazoa</taxon>
        <taxon>Ecdysozoa</taxon>
        <taxon>Arthropoda</taxon>
        <taxon>Hexapoda</taxon>
        <taxon>Insecta</taxon>
        <taxon>Pterygota</taxon>
        <taxon>Neoptera</taxon>
        <taxon>Paraneoptera</taxon>
        <taxon>Hemiptera</taxon>
        <taxon>Heteroptera</taxon>
        <taxon>Panheteroptera</taxon>
        <taxon>Cimicomorpha</taxon>
        <taxon>Reduviidae</taxon>
        <taxon>Harpactorinae</taxon>
        <taxon>Harpactorini</taxon>
        <taxon>Rhynocoris</taxon>
    </lineage>
</organism>
<dbReference type="EMBL" id="JAPXFL010000012">
    <property type="protein sequence ID" value="KAK9498670.1"/>
    <property type="molecule type" value="Genomic_DNA"/>
</dbReference>
<dbReference type="Proteomes" id="UP001461498">
    <property type="component" value="Unassembled WGS sequence"/>
</dbReference>
<gene>
    <name evidence="1" type="ORF">O3M35_003250</name>
</gene>